<reference evidence="2 3" key="1">
    <citation type="journal article" date="2024" name="J Genomics">
        <title>Draft genome sequencing and assembly of Favolaschia claudopus CIRM-BRFM 2984 isolated from oak limbs.</title>
        <authorList>
            <person name="Navarro D."/>
            <person name="Drula E."/>
            <person name="Chaduli D."/>
            <person name="Cazenave R."/>
            <person name="Ahrendt S."/>
            <person name="Wang J."/>
            <person name="Lipzen A."/>
            <person name="Daum C."/>
            <person name="Barry K."/>
            <person name="Grigoriev I.V."/>
            <person name="Favel A."/>
            <person name="Rosso M.N."/>
            <person name="Martin F."/>
        </authorList>
    </citation>
    <scope>NUCLEOTIDE SEQUENCE [LARGE SCALE GENOMIC DNA]</scope>
    <source>
        <strain evidence="2 3">CIRM-BRFM 2984</strain>
    </source>
</reference>
<dbReference type="Proteomes" id="UP001362999">
    <property type="component" value="Unassembled WGS sequence"/>
</dbReference>
<feature type="compositionally biased region" description="Low complexity" evidence="1">
    <location>
        <begin position="82"/>
        <end position="94"/>
    </location>
</feature>
<proteinExistence type="predicted"/>
<accession>A0AAW0E2G3</accession>
<dbReference type="EMBL" id="JAWWNJ010000004">
    <property type="protein sequence ID" value="KAK7057764.1"/>
    <property type="molecule type" value="Genomic_DNA"/>
</dbReference>
<feature type="compositionally biased region" description="Low complexity" evidence="1">
    <location>
        <begin position="44"/>
        <end position="56"/>
    </location>
</feature>
<evidence type="ECO:0000313" key="2">
    <source>
        <dbReference type="EMBL" id="KAK7057764.1"/>
    </source>
</evidence>
<comment type="caution">
    <text evidence="2">The sequence shown here is derived from an EMBL/GenBank/DDBJ whole genome shotgun (WGS) entry which is preliminary data.</text>
</comment>
<feature type="compositionally biased region" description="Polar residues" evidence="1">
    <location>
        <begin position="68"/>
        <end position="81"/>
    </location>
</feature>
<sequence>MMTEIARLEHMDSQRFDISKSKKNIKGLGLCIIDDRDSEDETNSSRSSSPLLSTPNGSYDFFPRTRGYSPNFTDSATNTRESSVSPPSSNSSIPMQDELTEPPASQTDVTFLATPPPKFQLLPRCFSRPSSPVTSRPNSPFRPISPINFSALNCFSQPDALEEEIVYMWDKRARELEGLADVKVQVHQEVATDSKLEPTPVGIEKVTEQEAFRRRVLEPTAVVSAA</sequence>
<evidence type="ECO:0000256" key="1">
    <source>
        <dbReference type="SAM" id="MobiDB-lite"/>
    </source>
</evidence>
<feature type="region of interest" description="Disordered" evidence="1">
    <location>
        <begin position="32"/>
        <end position="108"/>
    </location>
</feature>
<evidence type="ECO:0000313" key="3">
    <source>
        <dbReference type="Proteomes" id="UP001362999"/>
    </source>
</evidence>
<name>A0AAW0E2G3_9AGAR</name>
<protein>
    <submittedName>
        <fullName evidence="2">Uncharacterized protein</fullName>
    </submittedName>
</protein>
<keyword evidence="3" id="KW-1185">Reference proteome</keyword>
<organism evidence="2 3">
    <name type="scientific">Favolaschia claudopus</name>
    <dbReference type="NCBI Taxonomy" id="2862362"/>
    <lineage>
        <taxon>Eukaryota</taxon>
        <taxon>Fungi</taxon>
        <taxon>Dikarya</taxon>
        <taxon>Basidiomycota</taxon>
        <taxon>Agaricomycotina</taxon>
        <taxon>Agaricomycetes</taxon>
        <taxon>Agaricomycetidae</taxon>
        <taxon>Agaricales</taxon>
        <taxon>Marasmiineae</taxon>
        <taxon>Mycenaceae</taxon>
        <taxon>Favolaschia</taxon>
    </lineage>
</organism>
<gene>
    <name evidence="2" type="ORF">R3P38DRAFT_1186174</name>
</gene>
<dbReference type="AlphaFoldDB" id="A0AAW0E2G3"/>